<dbReference type="Proteomes" id="UP001259982">
    <property type="component" value="Unassembled WGS sequence"/>
</dbReference>
<gene>
    <name evidence="4" type="primary">egtD</name>
    <name evidence="4" type="ORF">RM531_04885</name>
</gene>
<dbReference type="PIRSF" id="PIRSF018005">
    <property type="entry name" value="UCP018005"/>
    <property type="match status" value="1"/>
</dbReference>
<dbReference type="InterPro" id="IPR035094">
    <property type="entry name" value="EgtD"/>
</dbReference>
<dbReference type="PANTHER" id="PTHR43397:SF1">
    <property type="entry name" value="ERGOTHIONEINE BIOSYNTHESIS PROTEIN 1"/>
    <property type="match status" value="1"/>
</dbReference>
<keyword evidence="1 4" id="KW-0489">Methyltransferase</keyword>
<evidence type="ECO:0000313" key="4">
    <source>
        <dbReference type="EMBL" id="MDT0617799.1"/>
    </source>
</evidence>
<dbReference type="EMBL" id="JAVRHY010000003">
    <property type="protein sequence ID" value="MDT0617799.1"/>
    <property type="molecule type" value="Genomic_DNA"/>
</dbReference>
<dbReference type="InterPro" id="IPR051128">
    <property type="entry name" value="EgtD_Methyltrsf_superfamily"/>
</dbReference>
<dbReference type="GO" id="GO:0032259">
    <property type="term" value="P:methylation"/>
    <property type="evidence" value="ECO:0007669"/>
    <property type="project" value="UniProtKB-KW"/>
</dbReference>
<keyword evidence="5" id="KW-1185">Reference proteome</keyword>
<evidence type="ECO:0000256" key="2">
    <source>
        <dbReference type="ARBA" id="ARBA00022679"/>
    </source>
</evidence>
<accession>A0ABU3B5S8</accession>
<dbReference type="InterPro" id="IPR029063">
    <property type="entry name" value="SAM-dependent_MTases_sf"/>
</dbReference>
<comment type="caution">
    <text evidence="4">The sequence shown here is derived from an EMBL/GenBank/DDBJ whole genome shotgun (WGS) entry which is preliminary data.</text>
</comment>
<evidence type="ECO:0000313" key="5">
    <source>
        <dbReference type="Proteomes" id="UP001259982"/>
    </source>
</evidence>
<dbReference type="InterPro" id="IPR019257">
    <property type="entry name" value="MeTrfase_dom"/>
</dbReference>
<organism evidence="4 5">
    <name type="scientific">Spectribacter acetivorans</name>
    <dbReference type="NCBI Taxonomy" id="3075603"/>
    <lineage>
        <taxon>Bacteria</taxon>
        <taxon>Pseudomonadati</taxon>
        <taxon>Pseudomonadota</taxon>
        <taxon>Gammaproteobacteria</taxon>
        <taxon>Salinisphaerales</taxon>
        <taxon>Salinisphaeraceae</taxon>
        <taxon>Spectribacter</taxon>
    </lineage>
</organism>
<reference evidence="4 5" key="1">
    <citation type="submission" date="2023-09" db="EMBL/GenBank/DDBJ databases">
        <authorList>
            <person name="Rey-Velasco X."/>
        </authorList>
    </citation>
    <scope>NUCLEOTIDE SEQUENCE [LARGE SCALE GENOMIC DNA]</scope>
    <source>
        <strain evidence="4 5">P385</strain>
    </source>
</reference>
<name>A0ABU3B5S8_9GAMM</name>
<evidence type="ECO:0000256" key="1">
    <source>
        <dbReference type="ARBA" id="ARBA00022603"/>
    </source>
</evidence>
<dbReference type="EC" id="2.1.1.44" evidence="4"/>
<dbReference type="Gene3D" id="3.40.50.150">
    <property type="entry name" value="Vaccinia Virus protein VP39"/>
    <property type="match status" value="1"/>
</dbReference>
<proteinExistence type="predicted"/>
<keyword evidence="2 4" id="KW-0808">Transferase</keyword>
<dbReference type="RefSeq" id="WP_311657703.1">
    <property type="nucleotide sequence ID" value="NZ_JAVRHY010000003.1"/>
</dbReference>
<dbReference type="GO" id="GO:0052706">
    <property type="term" value="F:L-histidine N(alpha)-methyltransferase activity"/>
    <property type="evidence" value="ECO:0007669"/>
    <property type="project" value="UniProtKB-EC"/>
</dbReference>
<evidence type="ECO:0000259" key="3">
    <source>
        <dbReference type="Pfam" id="PF10017"/>
    </source>
</evidence>
<dbReference type="Pfam" id="PF10017">
    <property type="entry name" value="Methyltransf_33"/>
    <property type="match status" value="1"/>
</dbReference>
<feature type="domain" description="Histidine-specific methyltransferase SAM-dependent" evidence="3">
    <location>
        <begin position="27"/>
        <end position="326"/>
    </location>
</feature>
<dbReference type="SUPFAM" id="SSF53335">
    <property type="entry name" value="S-adenosyl-L-methionine-dependent methyltransferases"/>
    <property type="match status" value="1"/>
</dbReference>
<dbReference type="InterPro" id="IPR017804">
    <property type="entry name" value="MeTrfase_EgtD-like"/>
</dbReference>
<protein>
    <submittedName>
        <fullName evidence="4">L-histidine N(Alpha)-methyltransferase</fullName>
        <ecNumber evidence="4">2.1.1.44</ecNumber>
    </submittedName>
</protein>
<dbReference type="NCBIfam" id="TIGR03438">
    <property type="entry name" value="egtD_ergothio"/>
    <property type="match status" value="1"/>
</dbReference>
<sequence>MTTESSSTARLSCTSVPPARRVPSMIDDVRAGLLSPPRWLPPKYFYDETGSLLFEAICDTPEYYPSRTEAALLAEHAGEIMALTAPRHLLELGSGSSRKTRLLLDAWPAPAGTYWPFDVCAEMVASSGRALIDDYPDLVVRGLEGDYHGGLSCLPLPAEGRRLVAFLGGTIGNFHPGEAEAMLGEIADLLRDGDHVLIGFDRVKDPAVLEAAYDDAAGMTARFNRNVLSVLNRSLDADFPVDAYRHRSVYDPELQRVEMRLRADHAHRVTFGQLDTAIDMAAGEEILTEISRKFTPASFGDLLAAAGLAETAHFEAEGGMYSLVLAVRR</sequence>
<dbReference type="PANTHER" id="PTHR43397">
    <property type="entry name" value="ERGOTHIONEINE BIOSYNTHESIS PROTEIN 1"/>
    <property type="match status" value="1"/>
</dbReference>